<evidence type="ECO:0000313" key="1">
    <source>
        <dbReference type="EMBL" id="KAG5602471.1"/>
    </source>
</evidence>
<name>A0A9J5YRR6_SOLCO</name>
<gene>
    <name evidence="1" type="ORF">H5410_033841</name>
</gene>
<protein>
    <submittedName>
        <fullName evidence="1">Uncharacterized protein</fullName>
    </submittedName>
</protein>
<proteinExistence type="predicted"/>
<dbReference type="AlphaFoldDB" id="A0A9J5YRR6"/>
<accession>A0A9J5YRR6</accession>
<keyword evidence="2" id="KW-1185">Reference proteome</keyword>
<reference evidence="1 2" key="1">
    <citation type="submission" date="2020-09" db="EMBL/GenBank/DDBJ databases">
        <title>De no assembly of potato wild relative species, Solanum commersonii.</title>
        <authorList>
            <person name="Cho K."/>
        </authorList>
    </citation>
    <scope>NUCLEOTIDE SEQUENCE [LARGE SCALE GENOMIC DNA]</scope>
    <source>
        <strain evidence="1">LZ3.2</strain>
        <tissue evidence="1">Leaf</tissue>
    </source>
</reference>
<evidence type="ECO:0000313" key="2">
    <source>
        <dbReference type="Proteomes" id="UP000824120"/>
    </source>
</evidence>
<comment type="caution">
    <text evidence="1">The sequence shown here is derived from an EMBL/GenBank/DDBJ whole genome shotgun (WGS) entry which is preliminary data.</text>
</comment>
<dbReference type="EMBL" id="JACXVP010000006">
    <property type="protein sequence ID" value="KAG5602471.1"/>
    <property type="molecule type" value="Genomic_DNA"/>
</dbReference>
<organism evidence="1 2">
    <name type="scientific">Solanum commersonii</name>
    <name type="common">Commerson's wild potato</name>
    <name type="synonym">Commerson's nightshade</name>
    <dbReference type="NCBI Taxonomy" id="4109"/>
    <lineage>
        <taxon>Eukaryota</taxon>
        <taxon>Viridiplantae</taxon>
        <taxon>Streptophyta</taxon>
        <taxon>Embryophyta</taxon>
        <taxon>Tracheophyta</taxon>
        <taxon>Spermatophyta</taxon>
        <taxon>Magnoliopsida</taxon>
        <taxon>eudicotyledons</taxon>
        <taxon>Gunneridae</taxon>
        <taxon>Pentapetalae</taxon>
        <taxon>asterids</taxon>
        <taxon>lamiids</taxon>
        <taxon>Solanales</taxon>
        <taxon>Solanaceae</taxon>
        <taxon>Solanoideae</taxon>
        <taxon>Solaneae</taxon>
        <taxon>Solanum</taxon>
    </lineage>
</organism>
<dbReference type="Proteomes" id="UP000824120">
    <property type="component" value="Chromosome 6"/>
</dbReference>
<sequence>MEVYQNIMEVNIMIKVVNKAKTDFWKDEWHETGKLENLRHLNDWEIQRVVDFISTIEQFKGHRQVKIPYSGKVKESNTSLHKKLAMERHLGKQNPTQSGLLYQEASLTQDNLKRRGIPLCPTHWTTMEDFLLNPKGISRTMHEKITEAMQSWEKAGVQAKNRDIWRIVHTNLEDNLEEEEC</sequence>